<name>W4K4P5_HETIT</name>
<dbReference type="AlphaFoldDB" id="W4K4P5"/>
<gene>
    <name evidence="1" type="ORF">HETIRDRAFT_320071</name>
</gene>
<evidence type="ECO:0000313" key="1">
    <source>
        <dbReference type="EMBL" id="ETW80778.1"/>
    </source>
</evidence>
<accession>W4K4P5</accession>
<proteinExistence type="predicted"/>
<protein>
    <submittedName>
        <fullName evidence="1">Uncharacterized protein</fullName>
    </submittedName>
</protein>
<dbReference type="HOGENOM" id="CLU_2298311_0_0_1"/>
<organism evidence="1 2">
    <name type="scientific">Heterobasidion irregulare (strain TC 32-1)</name>
    <dbReference type="NCBI Taxonomy" id="747525"/>
    <lineage>
        <taxon>Eukaryota</taxon>
        <taxon>Fungi</taxon>
        <taxon>Dikarya</taxon>
        <taxon>Basidiomycota</taxon>
        <taxon>Agaricomycotina</taxon>
        <taxon>Agaricomycetes</taxon>
        <taxon>Russulales</taxon>
        <taxon>Bondarzewiaceae</taxon>
        <taxon>Heterobasidion</taxon>
        <taxon>Heterobasidion annosum species complex</taxon>
    </lineage>
</organism>
<dbReference type="Proteomes" id="UP000030671">
    <property type="component" value="Unassembled WGS sequence"/>
</dbReference>
<evidence type="ECO:0000313" key="2">
    <source>
        <dbReference type="Proteomes" id="UP000030671"/>
    </source>
</evidence>
<keyword evidence="2" id="KW-1185">Reference proteome</keyword>
<dbReference type="GeneID" id="20670641"/>
<dbReference type="EMBL" id="KI925459">
    <property type="protein sequence ID" value="ETW80778.1"/>
    <property type="molecule type" value="Genomic_DNA"/>
</dbReference>
<sequence length="101" mass="11353">EHIAKVSAQFILHLFVCPNTPLSLSATSILPCDWTTSLYIPFIRNNSELPSPLPFFTFFSDPRPAFPLLRAPWATVYLSEHLSLPSRLSMITLIPIMPSVL</sequence>
<dbReference type="KEGG" id="hir:HETIRDRAFT_320071"/>
<dbReference type="InParanoid" id="W4K4P5"/>
<feature type="non-terminal residue" evidence="1">
    <location>
        <position position="1"/>
    </location>
</feature>
<reference evidence="1 2" key="1">
    <citation type="journal article" date="2012" name="New Phytol.">
        <title>Insight into trade-off between wood decay and parasitism from the genome of a fungal forest pathogen.</title>
        <authorList>
            <person name="Olson A."/>
            <person name="Aerts A."/>
            <person name="Asiegbu F."/>
            <person name="Belbahri L."/>
            <person name="Bouzid O."/>
            <person name="Broberg A."/>
            <person name="Canback B."/>
            <person name="Coutinho P.M."/>
            <person name="Cullen D."/>
            <person name="Dalman K."/>
            <person name="Deflorio G."/>
            <person name="van Diepen L.T."/>
            <person name="Dunand C."/>
            <person name="Duplessis S."/>
            <person name="Durling M."/>
            <person name="Gonthier P."/>
            <person name="Grimwood J."/>
            <person name="Fossdal C.G."/>
            <person name="Hansson D."/>
            <person name="Henrissat B."/>
            <person name="Hietala A."/>
            <person name="Himmelstrand K."/>
            <person name="Hoffmeister D."/>
            <person name="Hogberg N."/>
            <person name="James T.Y."/>
            <person name="Karlsson M."/>
            <person name="Kohler A."/>
            <person name="Kues U."/>
            <person name="Lee Y.H."/>
            <person name="Lin Y.C."/>
            <person name="Lind M."/>
            <person name="Lindquist E."/>
            <person name="Lombard V."/>
            <person name="Lucas S."/>
            <person name="Lunden K."/>
            <person name="Morin E."/>
            <person name="Murat C."/>
            <person name="Park J."/>
            <person name="Raffaello T."/>
            <person name="Rouze P."/>
            <person name="Salamov A."/>
            <person name="Schmutz J."/>
            <person name="Solheim H."/>
            <person name="Stahlberg J."/>
            <person name="Velez H."/>
            <person name="de Vries R.P."/>
            <person name="Wiebenga A."/>
            <person name="Woodward S."/>
            <person name="Yakovlev I."/>
            <person name="Garbelotto M."/>
            <person name="Martin F."/>
            <person name="Grigoriev I.V."/>
            <person name="Stenlid J."/>
        </authorList>
    </citation>
    <scope>NUCLEOTIDE SEQUENCE [LARGE SCALE GENOMIC DNA]</scope>
    <source>
        <strain evidence="1 2">TC 32-1</strain>
    </source>
</reference>
<dbReference type="RefSeq" id="XP_009547484.1">
    <property type="nucleotide sequence ID" value="XM_009549189.1"/>
</dbReference>